<keyword evidence="4 9" id="KW-0255">Endonuclease</keyword>
<dbReference type="GO" id="GO:0008270">
    <property type="term" value="F:zinc ion binding"/>
    <property type="evidence" value="ECO:0007669"/>
    <property type="project" value="InterPro"/>
</dbReference>
<dbReference type="Pfam" id="PF17770">
    <property type="entry name" value="RNase_J_C"/>
    <property type="match status" value="1"/>
</dbReference>
<name>A0A0G0ESU3_9BACT</name>
<dbReference type="GO" id="GO:0004521">
    <property type="term" value="F:RNA endonuclease activity"/>
    <property type="evidence" value="ECO:0007669"/>
    <property type="project" value="UniProtKB-UniRule"/>
</dbReference>
<comment type="function">
    <text evidence="9">An RNase that has 5'-3' exonuclease and possibly endonuclease activity. Involved in maturation of rRNA and in some organisms also mRNA maturation and/or decay.</text>
</comment>
<keyword evidence="7 9" id="KW-0269">Exonuclease</keyword>
<dbReference type="PATRIC" id="fig|1618426.3.peg.758"/>
<evidence type="ECO:0000256" key="10">
    <source>
        <dbReference type="PIRSR" id="PIRSR004803-1"/>
    </source>
</evidence>
<dbReference type="AlphaFoldDB" id="A0A0G0ESU3"/>
<dbReference type="EMBL" id="LBSA01000021">
    <property type="protein sequence ID" value="KKQ08602.1"/>
    <property type="molecule type" value="Genomic_DNA"/>
</dbReference>
<dbReference type="GO" id="GO:0003723">
    <property type="term" value="F:RNA binding"/>
    <property type="evidence" value="ECO:0007669"/>
    <property type="project" value="UniProtKB-UniRule"/>
</dbReference>
<evidence type="ECO:0000256" key="11">
    <source>
        <dbReference type="PIRSR" id="PIRSR004803-2"/>
    </source>
</evidence>
<dbReference type="GO" id="GO:0004534">
    <property type="term" value="F:5'-3' RNA exonuclease activity"/>
    <property type="evidence" value="ECO:0007669"/>
    <property type="project" value="UniProtKB-UniRule"/>
</dbReference>
<dbReference type="InterPro" id="IPR055132">
    <property type="entry name" value="RNase_J_b_CASP"/>
</dbReference>
<comment type="subcellular location">
    <subcellularLocation>
        <location evidence="9">Cytoplasm</location>
    </subcellularLocation>
</comment>
<dbReference type="SMART" id="SM00849">
    <property type="entry name" value="Lactamase_B"/>
    <property type="match status" value="1"/>
</dbReference>
<dbReference type="SUPFAM" id="SSF56281">
    <property type="entry name" value="Metallo-hydrolase/oxidoreductase"/>
    <property type="match status" value="1"/>
</dbReference>
<dbReference type="Gene3D" id="3.40.50.10710">
    <property type="entry name" value="Metallo-hydrolase/oxidoreductase"/>
    <property type="match status" value="1"/>
</dbReference>
<dbReference type="InterPro" id="IPR001279">
    <property type="entry name" value="Metallo-B-lactamas"/>
</dbReference>
<dbReference type="PANTHER" id="PTHR43694">
    <property type="entry name" value="RIBONUCLEASE J"/>
    <property type="match status" value="1"/>
</dbReference>
<feature type="active site" description="Proton acceptor" evidence="10">
    <location>
        <position position="378"/>
    </location>
</feature>
<evidence type="ECO:0000256" key="12">
    <source>
        <dbReference type="PIRSR" id="PIRSR004803-3"/>
    </source>
</evidence>
<keyword evidence="5 9" id="KW-0378">Hydrolase</keyword>
<dbReference type="Gene3D" id="3.10.20.580">
    <property type="match status" value="1"/>
</dbReference>
<evidence type="ECO:0000256" key="9">
    <source>
        <dbReference type="HAMAP-Rule" id="MF_01491"/>
    </source>
</evidence>
<dbReference type="InterPro" id="IPR011108">
    <property type="entry name" value="RMMBL"/>
</dbReference>
<organism evidence="14 15">
    <name type="scientific">Candidatus Daviesbacteria bacterium GW2011_GWB1_36_5</name>
    <dbReference type="NCBI Taxonomy" id="1618426"/>
    <lineage>
        <taxon>Bacteria</taxon>
        <taxon>Candidatus Daviesiibacteriota</taxon>
    </lineage>
</organism>
<keyword evidence="12" id="KW-0106">Calcium</keyword>
<gene>
    <name evidence="9" type="primary">rnj</name>
    <name evidence="14" type="ORF">US19_C0021G0018</name>
</gene>
<feature type="binding site" evidence="12">
    <location>
        <position position="58"/>
    </location>
    <ligand>
        <name>Ca(2+)</name>
        <dbReference type="ChEBI" id="CHEBI:29108"/>
    </ligand>
</feature>
<feature type="active site" description="Proton donor" evidence="10">
    <location>
        <position position="204"/>
    </location>
</feature>
<dbReference type="GO" id="GO:0005737">
    <property type="term" value="C:cytoplasm"/>
    <property type="evidence" value="ECO:0007669"/>
    <property type="project" value="UniProtKB-SubCell"/>
</dbReference>
<dbReference type="InterPro" id="IPR030854">
    <property type="entry name" value="RNase_J_bac"/>
</dbReference>
<evidence type="ECO:0000256" key="7">
    <source>
        <dbReference type="ARBA" id="ARBA00022839"/>
    </source>
</evidence>
<comment type="cofactor">
    <cofactor evidence="12">
        <name>Zn(2+)</name>
        <dbReference type="ChEBI" id="CHEBI:29105"/>
    </cofactor>
    <text evidence="12">Binds 2 Zn(2+) ions per subunit. It is not clear if Zn(2+) or Mg(2+) is physiologically important.</text>
</comment>
<dbReference type="Pfam" id="PF00753">
    <property type="entry name" value="Lactamase_B"/>
    <property type="match status" value="1"/>
</dbReference>
<comment type="cofactor">
    <cofactor evidence="12">
        <name>Ca(2+)</name>
        <dbReference type="ChEBI" id="CHEBI:29108"/>
    </cofactor>
    <text evidence="12">Binds 1 Ca(2+) cation per subunit. Seen in 1 crystal structure, it is not clear if it is physiologically important.</text>
</comment>
<keyword evidence="2 9" id="KW-0540">Nuclease</keyword>
<keyword evidence="3 12" id="KW-0479">Metal-binding</keyword>
<comment type="similarity">
    <text evidence="9">Belongs to the metallo-beta-lactamase superfamily. RNA-metabolizing metallo-beta-lactamase-like family. Bacterial RNase J subfamily.</text>
</comment>
<feature type="binding site" evidence="12">
    <location>
        <position position="150"/>
    </location>
    <ligand>
        <name>Zn(2+)</name>
        <dbReference type="ChEBI" id="CHEBI:29105"/>
        <label>1</label>
        <note>catalytic</note>
    </ligand>
</feature>
<feature type="binding site" evidence="12">
    <location>
        <position position="60"/>
    </location>
    <ligand>
        <name>Ca(2+)</name>
        <dbReference type="ChEBI" id="CHEBI:29108"/>
    </ligand>
</feature>
<dbReference type="NCBIfam" id="TIGR00649">
    <property type="entry name" value="MG423"/>
    <property type="match status" value="1"/>
</dbReference>
<dbReference type="InterPro" id="IPR041636">
    <property type="entry name" value="RNase_J_C"/>
</dbReference>
<accession>A0A0G0ESU3</accession>
<feature type="binding site" evidence="12">
    <location>
        <position position="88"/>
    </location>
    <ligand>
        <name>Zn(2+)</name>
        <dbReference type="ChEBI" id="CHEBI:29105"/>
        <label>1</label>
        <note>catalytic</note>
    </ligand>
</feature>
<evidence type="ECO:0000313" key="15">
    <source>
        <dbReference type="Proteomes" id="UP000034492"/>
    </source>
</evidence>
<feature type="binding site" evidence="12">
    <location>
        <position position="85"/>
    </location>
    <ligand>
        <name>Zn(2+)</name>
        <dbReference type="ChEBI" id="CHEBI:29105"/>
        <label>1</label>
        <note>catalytic</note>
    </ligand>
</feature>
<dbReference type="Pfam" id="PF07521">
    <property type="entry name" value="RMMBL"/>
    <property type="match status" value="1"/>
</dbReference>
<sequence length="564" mass="62556">MDFRKPFKSQQKSSGTPLKLIPLGGSGNITKNMFVYEYKDDIVIVDCGVSFPDEEMMGVDLVIPNISYLRDKIHKIRAIIITHAHDDHYGGLPFLWNELKAPIYSQKLTVGFIKNKFREQNLPMDQIKVVDLSTKLKFGNFDVSFYGVSHSVPDSTGIVLKTPVGTLIHQADFKIDWTPVNGQKTDVGEVARLGNEGVVLLSMDSLRSEKAGYTQSEMMIESTFEAIEKDCKGKLLITVITSNITRIQQALNVALKSGRKVAVVGRSMENNFQVARDLGYLNIPPNLIIAPDEIKRFADEKLMIIIAGSLGQPGSALSRAAHGDHKFISIKKSDTVVFSADPMPSAEVSQASLINEIAKIGCSVYASNTTPELHVSGHAAAEEIKLMIELARPKYLMPMGGEYRHMRTFAKLAKGLGYKENQILIPGEGEYLEIYPDRVNVAGKVDTTNVYVDGLGVGDVGDIILRDRQQMSAEGIVLVMVPIDRTSGKVIKEPDIISRGFIFGEGWEDVIEAGKEITKSALKDTLTIPIDHRYVRHEIQKSLEKFFYEETGRRPLILTNIVEV</sequence>
<protein>
    <recommendedName>
        <fullName evidence="9">Ribonuclease J</fullName>
        <shortName evidence="9">RNase J</shortName>
        <ecNumber evidence="9">3.1.-.-</ecNumber>
    </recommendedName>
</protein>
<evidence type="ECO:0000256" key="4">
    <source>
        <dbReference type="ARBA" id="ARBA00022759"/>
    </source>
</evidence>
<proteinExistence type="inferred from homology"/>
<evidence type="ECO:0000256" key="6">
    <source>
        <dbReference type="ARBA" id="ARBA00022833"/>
    </source>
</evidence>
<dbReference type="GO" id="GO:0006364">
    <property type="term" value="P:rRNA processing"/>
    <property type="evidence" value="ECO:0007669"/>
    <property type="project" value="UniProtKB-UniRule"/>
</dbReference>
<evidence type="ECO:0000256" key="3">
    <source>
        <dbReference type="ARBA" id="ARBA00022723"/>
    </source>
</evidence>
<dbReference type="CDD" id="cd07714">
    <property type="entry name" value="RNaseJ_MBL-fold"/>
    <property type="match status" value="1"/>
</dbReference>
<feature type="binding site" evidence="9 11">
    <location>
        <begin position="374"/>
        <end position="378"/>
    </location>
    <ligand>
        <name>substrate</name>
    </ligand>
</feature>
<dbReference type="PANTHER" id="PTHR43694:SF1">
    <property type="entry name" value="RIBONUCLEASE J"/>
    <property type="match status" value="1"/>
</dbReference>
<evidence type="ECO:0000256" key="8">
    <source>
        <dbReference type="ARBA" id="ARBA00022884"/>
    </source>
</evidence>
<evidence type="ECO:0000259" key="13">
    <source>
        <dbReference type="SMART" id="SM00849"/>
    </source>
</evidence>
<dbReference type="Pfam" id="PF22505">
    <property type="entry name" value="RNase_J_b_CASP"/>
    <property type="match status" value="1"/>
</dbReference>
<feature type="binding site" evidence="12">
    <location>
        <position position="83"/>
    </location>
    <ligand>
        <name>Zn(2+)</name>
        <dbReference type="ChEBI" id="CHEBI:29105"/>
        <label>1</label>
        <note>catalytic</note>
    </ligand>
</feature>
<dbReference type="HAMAP" id="MF_01491">
    <property type="entry name" value="RNase_J_bact"/>
    <property type="match status" value="1"/>
</dbReference>
<evidence type="ECO:0000256" key="2">
    <source>
        <dbReference type="ARBA" id="ARBA00022722"/>
    </source>
</evidence>
<evidence type="ECO:0000256" key="1">
    <source>
        <dbReference type="ARBA" id="ARBA00022490"/>
    </source>
</evidence>
<dbReference type="Gene3D" id="3.60.15.10">
    <property type="entry name" value="Ribonuclease Z/Hydroxyacylglutathione hydrolase-like"/>
    <property type="match status" value="1"/>
</dbReference>
<dbReference type="InterPro" id="IPR042173">
    <property type="entry name" value="RNase_J_2"/>
</dbReference>
<dbReference type="Proteomes" id="UP000034492">
    <property type="component" value="Unassembled WGS sequence"/>
</dbReference>
<feature type="binding site" evidence="12">
    <location>
        <position position="172"/>
    </location>
    <ligand>
        <name>Zn(2+)</name>
        <dbReference type="ChEBI" id="CHEBI:29105"/>
        <label>1</label>
        <note>catalytic</note>
    </ligand>
</feature>
<dbReference type="InterPro" id="IPR004613">
    <property type="entry name" value="RNase_J"/>
</dbReference>
<keyword evidence="9" id="KW-0698">rRNA processing</keyword>
<dbReference type="PIRSF" id="PIRSF004803">
    <property type="entry name" value="RnjA"/>
    <property type="match status" value="1"/>
</dbReference>
<comment type="subunit">
    <text evidence="9">Homodimer, may be a subunit of the RNA degradosome.</text>
</comment>
<dbReference type="EC" id="3.1.-.-" evidence="9"/>
<evidence type="ECO:0000313" key="14">
    <source>
        <dbReference type="EMBL" id="KKQ08602.1"/>
    </source>
</evidence>
<keyword evidence="1 9" id="KW-0963">Cytoplasm</keyword>
<keyword evidence="6 12" id="KW-0862">Zinc</keyword>
<feature type="binding site" evidence="12">
    <location>
        <position position="87"/>
    </location>
    <ligand>
        <name>Zn(2+)</name>
        <dbReference type="ChEBI" id="CHEBI:29105"/>
        <label>1</label>
        <note>catalytic</note>
    </ligand>
</feature>
<dbReference type="InterPro" id="IPR036866">
    <property type="entry name" value="RibonucZ/Hydroxyglut_hydro"/>
</dbReference>
<evidence type="ECO:0000256" key="5">
    <source>
        <dbReference type="ARBA" id="ARBA00022801"/>
    </source>
</evidence>
<feature type="binding site" evidence="12">
    <location>
        <position position="453"/>
    </location>
    <ligand>
        <name>Ca(2+)</name>
        <dbReference type="ChEBI" id="CHEBI:29108"/>
    </ligand>
</feature>
<comment type="caution">
    <text evidence="14">The sequence shown here is derived from an EMBL/GenBank/DDBJ whole genome shotgun (WGS) entry which is preliminary data.</text>
</comment>
<feature type="domain" description="Metallo-beta-lactamase" evidence="13">
    <location>
        <begin position="30"/>
        <end position="224"/>
    </location>
</feature>
<reference evidence="14 15" key="1">
    <citation type="journal article" date="2015" name="Nature">
        <title>rRNA introns, odd ribosomes, and small enigmatic genomes across a large radiation of phyla.</title>
        <authorList>
            <person name="Brown C.T."/>
            <person name="Hug L.A."/>
            <person name="Thomas B.C."/>
            <person name="Sharon I."/>
            <person name="Castelle C.J."/>
            <person name="Singh A."/>
            <person name="Wilkins M.J."/>
            <person name="Williams K.H."/>
            <person name="Banfield J.F."/>
        </authorList>
    </citation>
    <scope>NUCLEOTIDE SEQUENCE [LARGE SCALE GENOMIC DNA]</scope>
</reference>
<keyword evidence="8 9" id="KW-0694">RNA-binding</keyword>